<evidence type="ECO:0000313" key="2">
    <source>
        <dbReference type="EMBL" id="KUM45438.1"/>
    </source>
</evidence>
<gene>
    <name evidence="3" type="ORF">ABT39_MTgene1873</name>
    <name evidence="2" type="ORF">ABT39_MTgene2705</name>
    <name evidence="4" type="ORF">ABT39_MTgene892</name>
</gene>
<evidence type="ECO:0000313" key="3">
    <source>
        <dbReference type="EMBL" id="KUM46067.1"/>
    </source>
</evidence>
<name>A0A101M4Q3_PICGL</name>
<dbReference type="AlphaFoldDB" id="A0A101M4Q3"/>
<organism evidence="4">
    <name type="scientific">Picea glauca</name>
    <name type="common">White spruce</name>
    <name type="synonym">Pinus glauca</name>
    <dbReference type="NCBI Taxonomy" id="3330"/>
    <lineage>
        <taxon>Eukaryota</taxon>
        <taxon>Viridiplantae</taxon>
        <taxon>Streptophyta</taxon>
        <taxon>Embryophyta</taxon>
        <taxon>Tracheophyta</taxon>
        <taxon>Spermatophyta</taxon>
        <taxon>Pinopsida</taxon>
        <taxon>Pinidae</taxon>
        <taxon>Conifers I</taxon>
        <taxon>Pinales</taxon>
        <taxon>Pinaceae</taxon>
        <taxon>Picea</taxon>
    </lineage>
</organism>
<comment type="caution">
    <text evidence="4">The sequence shown here is derived from an EMBL/GenBank/DDBJ whole genome shotgun (WGS) entry which is preliminary data.</text>
</comment>
<proteinExistence type="predicted"/>
<feature type="transmembrane region" description="Helical" evidence="1">
    <location>
        <begin position="12"/>
        <end position="32"/>
    </location>
</feature>
<evidence type="ECO:0000313" key="4">
    <source>
        <dbReference type="EMBL" id="KUM51046.1"/>
    </source>
</evidence>
<dbReference type="PROSITE" id="PS51257">
    <property type="entry name" value="PROKAR_LIPOPROTEIN"/>
    <property type="match status" value="1"/>
</dbReference>
<accession>A0A101M4Q3</accession>
<geneLocation type="mitochondrion" evidence="4"/>
<sequence length="67" mass="8046">MLNESSRLRAQLYKCNGIGLFWVGCIRGFYFLRGWELMLCCFHFDVIQYRMIWILVNINGMIPPFHI</sequence>
<evidence type="ECO:0000256" key="1">
    <source>
        <dbReference type="SAM" id="Phobius"/>
    </source>
</evidence>
<keyword evidence="1" id="KW-0472">Membrane</keyword>
<protein>
    <submittedName>
        <fullName evidence="4">Uncharacterized protein</fullName>
    </submittedName>
</protein>
<dbReference type="EMBL" id="LKAM01000019">
    <property type="protein sequence ID" value="KUM45438.1"/>
    <property type="molecule type" value="Genomic_DNA"/>
</dbReference>
<keyword evidence="1" id="KW-1133">Transmembrane helix</keyword>
<keyword evidence="4" id="KW-0496">Mitochondrion</keyword>
<dbReference type="EMBL" id="LKAM01000001">
    <property type="protein sequence ID" value="KUM51046.1"/>
    <property type="molecule type" value="Genomic_DNA"/>
</dbReference>
<reference evidence="4" key="1">
    <citation type="journal article" date="2015" name="Genome Biol. Evol.">
        <title>Organellar Genomes of White Spruce (Picea glauca): Assembly and Annotation.</title>
        <authorList>
            <person name="Jackman S.D."/>
            <person name="Warren R.L."/>
            <person name="Gibb E.A."/>
            <person name="Vandervalk B.P."/>
            <person name="Mohamadi H."/>
            <person name="Chu J."/>
            <person name="Raymond A."/>
            <person name="Pleasance S."/>
            <person name="Coope R."/>
            <person name="Wildung M.R."/>
            <person name="Ritland C.E."/>
            <person name="Bousquet J."/>
            <person name="Jones S.J."/>
            <person name="Bohlmann J."/>
            <person name="Birol I."/>
        </authorList>
    </citation>
    <scope>NUCLEOTIDE SEQUENCE [LARGE SCALE GENOMIC DNA]</scope>
    <source>
        <tissue evidence="4">Flushing bud</tissue>
    </source>
</reference>
<keyword evidence="1" id="KW-0812">Transmembrane</keyword>
<dbReference type="EMBL" id="LKAM01000013">
    <property type="protein sequence ID" value="KUM46067.1"/>
    <property type="molecule type" value="Genomic_DNA"/>
</dbReference>